<reference evidence="1" key="1">
    <citation type="submission" date="2021-02" db="EMBL/GenBank/DDBJ databases">
        <authorList>
            <consortium name="DOE Joint Genome Institute"/>
            <person name="Ahrendt S."/>
            <person name="Looney B.P."/>
            <person name="Miyauchi S."/>
            <person name="Morin E."/>
            <person name="Drula E."/>
            <person name="Courty P.E."/>
            <person name="Chicoki N."/>
            <person name="Fauchery L."/>
            <person name="Kohler A."/>
            <person name="Kuo A."/>
            <person name="Labutti K."/>
            <person name="Pangilinan J."/>
            <person name="Lipzen A."/>
            <person name="Riley R."/>
            <person name="Andreopoulos W."/>
            <person name="He G."/>
            <person name="Johnson J."/>
            <person name="Barry K.W."/>
            <person name="Grigoriev I.V."/>
            <person name="Nagy L."/>
            <person name="Hibbett D."/>
            <person name="Henrissat B."/>
            <person name="Matheny P.B."/>
            <person name="Labbe J."/>
            <person name="Martin F."/>
        </authorList>
    </citation>
    <scope>NUCLEOTIDE SEQUENCE</scope>
    <source>
        <strain evidence="1">EC-137</strain>
    </source>
</reference>
<reference evidence="1" key="2">
    <citation type="journal article" date="2022" name="New Phytol.">
        <title>Evolutionary transition to the ectomycorrhizal habit in the genomes of a hyperdiverse lineage of mushroom-forming fungi.</title>
        <authorList>
            <person name="Looney B."/>
            <person name="Miyauchi S."/>
            <person name="Morin E."/>
            <person name="Drula E."/>
            <person name="Courty P.E."/>
            <person name="Kohler A."/>
            <person name="Kuo A."/>
            <person name="LaButti K."/>
            <person name="Pangilinan J."/>
            <person name="Lipzen A."/>
            <person name="Riley R."/>
            <person name="Andreopoulos W."/>
            <person name="He G."/>
            <person name="Johnson J."/>
            <person name="Nolan M."/>
            <person name="Tritt A."/>
            <person name="Barry K.W."/>
            <person name="Grigoriev I.V."/>
            <person name="Nagy L.G."/>
            <person name="Hibbett D."/>
            <person name="Henrissat B."/>
            <person name="Matheny P.B."/>
            <person name="Labbe J."/>
            <person name="Martin F.M."/>
        </authorList>
    </citation>
    <scope>NUCLEOTIDE SEQUENCE</scope>
    <source>
        <strain evidence="1">EC-137</strain>
    </source>
</reference>
<name>A0ACB8Q5K8_9AGAM</name>
<organism evidence="1 2">
    <name type="scientific">Vararia minispora EC-137</name>
    <dbReference type="NCBI Taxonomy" id="1314806"/>
    <lineage>
        <taxon>Eukaryota</taxon>
        <taxon>Fungi</taxon>
        <taxon>Dikarya</taxon>
        <taxon>Basidiomycota</taxon>
        <taxon>Agaricomycotina</taxon>
        <taxon>Agaricomycetes</taxon>
        <taxon>Russulales</taxon>
        <taxon>Lachnocladiaceae</taxon>
        <taxon>Vararia</taxon>
    </lineage>
</organism>
<sequence>MSSAFVKSKLKAARDSIQKKDYQAAHDASSQVLDYEPDNYNAKVFLGLSLLELGEVAKSEQIYRSAISLNPKQILAWQGLSKVQERTGKRAEYAETLLCLAKMFSDTGDAVRCAETVQRIVNLQKQSGTSTQIVDALALYLPTSELYHTLTALPPPDPTQPTASTVFEAQIAIHNMLPVLEEITAITEKSEEDTVRREVDNRRKRLNAAGPEEVKREVWREVYSESKLPTLYNDILNHPNTPDELRRKTESKLLRHKQAYFHSLPSSGELSDRKMQLAKEVQELVDGIVLLSIPDELAWTIFIENKDAESIDDYDIPVLKRFITIFPASPLSRFIRAYLIYSGKVKARDEDDDDDSGSEAGPTPDDDDPFNVMLDAFVYLGSSILAHRILSEAYLWELDYANTIPVAEVGLELVRQHMRNTGQDLPLVCKAFDITLAVSLIHLFPPKHHTRALRIIDNVLSQDPENTSSLMGRGYIMQRAENWEEATKMFEDVLRLLPEDDLEAIRAKEERAWCLSHLSSLTIGIDELETVIDVLNSLQGKDEDLARCWWRLGQSHWEMGVEHYETSYNCYIRSLKCLPSFAPAFTSLGIYYVDAALPPDPNRASKCFQKAFELDAREGDAARRLAEGFAEEREWDLVEVVAKRTIEGEGGVEEGFSENEVITASRHLSNNAWAWKAMGVVHLNRQQYSQSIRSFQIALRANTNDQLSWLRLGEAYAKAGRHSAAAKALNRAIELDPDDWVCAYLIGEVQRHTGQFAEAIASFSRILEFRPAEPGVLMSLANTHLDLAHTQSVTGFIGRAEESFVHAVELALKHLKCSAGFRGVAWKTIADALLLLSPRTSFANEDAIRSVMMDIIPLITLDSGSRLPDVFSLPLGIPDPSDSRLKGLDILKIALGAYDYRLTLGLHDTVATGSAWFDFAVALYLLERSFPSFDAKETVHKRAISSVMEAIRAEPGESRYWRAFGDLNFQLRARTAQHAYIRTLEIDDKDVSTWTNLGLLYLYNDDPELANEAFYRAQTLDPDYHLAWVGQGLVATKNGHFADSRILFEHAVSLTTEVPDADLEFARREFKHHSSGRMSTTFDLFPAFFVLGRYCQQRPDDASALHLYGLISERIGHPELAAEAVQHAIAVLEAAYEESEDAALERQFAIANTTAARLRLAAGDYEDALEFYDSAWGMLPEGETGVLNAQCRFGTGLANFKLGRLQGAIDAFEEALTCAGDDLHIRGNVTVLLAQCLWTMGTEEAQESAKTQLLECITTDPENLTAINVLAGMGILTEDDNLVDAALSEVLGLPLDRRNVRDQCRDVTYLLIQQYLEQGDIVRAKGEAQKAVFNEPGRTDMRRALASLVLQTDDATATRALLEGRDSDMDEQRLVLGLRAVAEAEIGSPDALPMAQRAVMLGPWVKKNWEALAYVRSKLCAE</sequence>
<dbReference type="Proteomes" id="UP000814128">
    <property type="component" value="Unassembled WGS sequence"/>
</dbReference>
<accession>A0ACB8Q5K8</accession>
<protein>
    <submittedName>
        <fullName evidence="1">TPR-like protein</fullName>
    </submittedName>
</protein>
<keyword evidence="2" id="KW-1185">Reference proteome</keyword>
<evidence type="ECO:0000313" key="2">
    <source>
        <dbReference type="Proteomes" id="UP000814128"/>
    </source>
</evidence>
<gene>
    <name evidence="1" type="ORF">K488DRAFT_81254</name>
</gene>
<comment type="caution">
    <text evidence="1">The sequence shown here is derived from an EMBL/GenBank/DDBJ whole genome shotgun (WGS) entry which is preliminary data.</text>
</comment>
<dbReference type="EMBL" id="MU274052">
    <property type="protein sequence ID" value="KAI0027005.1"/>
    <property type="molecule type" value="Genomic_DNA"/>
</dbReference>
<proteinExistence type="predicted"/>
<evidence type="ECO:0000313" key="1">
    <source>
        <dbReference type="EMBL" id="KAI0027005.1"/>
    </source>
</evidence>